<protein>
    <submittedName>
        <fullName evidence="1">Uncharacterized protein</fullName>
    </submittedName>
</protein>
<evidence type="ECO:0000313" key="2">
    <source>
        <dbReference type="Proteomes" id="UP000594402"/>
    </source>
</evidence>
<keyword evidence="2" id="KW-1185">Reference proteome</keyword>
<evidence type="ECO:0000313" key="1">
    <source>
        <dbReference type="EMBL" id="QGH74660.1"/>
    </source>
</evidence>
<dbReference type="Proteomes" id="UP000594402">
    <property type="component" value="Segment"/>
</dbReference>
<reference evidence="1 2" key="1">
    <citation type="submission" date="2019-10" db="EMBL/GenBank/DDBJ databases">
        <title>Isolation and characterisation of a new family of globally distributed lytic roseophage, the Naomivirus.</title>
        <authorList>
            <person name="Rihtman B."/>
            <person name="Puxty R.J."/>
            <person name="Hapeshi A."/>
            <person name="Zhan Y."/>
            <person name="Michinevski S."/>
            <person name="Waterfield N.R."/>
            <person name="Chen F."/>
            <person name="Millard A.D."/>
            <person name="Scanlan D.J."/>
            <person name="Chen Y."/>
        </authorList>
    </citation>
    <scope>NUCLEOTIDE SEQUENCE [LARGE SCALE GENOMIC DNA]</scope>
</reference>
<gene>
    <name evidence="1" type="ORF">DSS3VP1_00092</name>
</gene>
<sequence length="55" mass="6389">MMSEKLYHSSNKDILVLIQKTAVSMKEQDLREIELSVTDTGGSYTNFKLELRIKR</sequence>
<name>A0A7S5KQ97_9CAUD</name>
<proteinExistence type="predicted"/>
<dbReference type="EMBL" id="MN602266">
    <property type="protein sequence ID" value="QGH74660.1"/>
    <property type="molecule type" value="Genomic_DNA"/>
</dbReference>
<organism evidence="1 2">
    <name type="scientific">Bacteriophage DSS3_VP1</name>
    <dbReference type="NCBI Taxonomy" id="2664196"/>
    <lineage>
        <taxon>Viruses</taxon>
        <taxon>Duplodnaviria</taxon>
        <taxon>Heunggongvirae</taxon>
        <taxon>Uroviricota</taxon>
        <taxon>Caudoviricetes</taxon>
        <taxon>Naomviridae</taxon>
        <taxon>Noahvirus</taxon>
        <taxon>Noahvirus arc</taxon>
    </lineage>
</organism>
<accession>A0A7S5KQ97</accession>